<feature type="domain" description="YqzN/YkzM" evidence="1">
    <location>
        <begin position="19"/>
        <end position="69"/>
    </location>
</feature>
<dbReference type="AlphaFoldDB" id="A0A1H0N201"/>
<organism evidence="2 3">
    <name type="scientific">Selenomonas ruminantium</name>
    <dbReference type="NCBI Taxonomy" id="971"/>
    <lineage>
        <taxon>Bacteria</taxon>
        <taxon>Bacillati</taxon>
        <taxon>Bacillota</taxon>
        <taxon>Negativicutes</taxon>
        <taxon>Selenomonadales</taxon>
        <taxon>Selenomonadaceae</taxon>
        <taxon>Selenomonas</taxon>
    </lineage>
</organism>
<evidence type="ECO:0000313" key="3">
    <source>
        <dbReference type="Proteomes" id="UP000182412"/>
    </source>
</evidence>
<protein>
    <recommendedName>
        <fullName evidence="1">YqzN/YkzM domain-containing protein</fullName>
    </recommendedName>
</protein>
<evidence type="ECO:0000313" key="2">
    <source>
        <dbReference type="EMBL" id="SDO86536.1"/>
    </source>
</evidence>
<dbReference type="OrthoDB" id="2660541at2"/>
<dbReference type="Pfam" id="PF26160">
    <property type="entry name" value="YqzN_YkzM"/>
    <property type="match status" value="1"/>
</dbReference>
<dbReference type="InterPro" id="IPR058869">
    <property type="entry name" value="YqzN_YkzM"/>
</dbReference>
<evidence type="ECO:0000259" key="1">
    <source>
        <dbReference type="Pfam" id="PF26160"/>
    </source>
</evidence>
<reference evidence="2 3" key="1">
    <citation type="submission" date="2016-10" db="EMBL/GenBank/DDBJ databases">
        <authorList>
            <person name="de Groot N.N."/>
        </authorList>
    </citation>
    <scope>NUCLEOTIDE SEQUENCE [LARGE SCALE GENOMIC DNA]</scope>
    <source>
        <strain evidence="2 3">S137</strain>
    </source>
</reference>
<name>A0A1H0N201_SELRU</name>
<dbReference type="Proteomes" id="UP000182412">
    <property type="component" value="Unassembled WGS sequence"/>
</dbReference>
<accession>A0A1H0N201</accession>
<dbReference type="RefSeq" id="WP_074571128.1">
    <property type="nucleotide sequence ID" value="NZ_FNJQ01000002.1"/>
</dbReference>
<gene>
    <name evidence="2" type="ORF">SAMN05216366_102133</name>
</gene>
<sequence>MADNEKATTATAKEPVVACKYTVEELKEAAFDLFGDGPHVVDGAFCGKDLTATYTVREAKEFVEAFLHKPVVDKKEDK</sequence>
<dbReference type="EMBL" id="FNJQ01000002">
    <property type="protein sequence ID" value="SDO86536.1"/>
    <property type="molecule type" value="Genomic_DNA"/>
</dbReference>
<proteinExistence type="predicted"/>